<protein>
    <submittedName>
        <fullName evidence="1">LPS biosynthesis protein</fullName>
    </submittedName>
</protein>
<gene>
    <name evidence="1" type="ORF">A3B87_00080</name>
</gene>
<evidence type="ECO:0000313" key="1">
    <source>
        <dbReference type="EMBL" id="OGG87255.1"/>
    </source>
</evidence>
<dbReference type="EMBL" id="MFMW01000017">
    <property type="protein sequence ID" value="OGG87255.1"/>
    <property type="molecule type" value="Genomic_DNA"/>
</dbReference>
<dbReference type="Proteomes" id="UP000179136">
    <property type="component" value="Unassembled WGS sequence"/>
</dbReference>
<name>A0A1F6FN22_9BACT</name>
<dbReference type="InterPro" id="IPR020022">
    <property type="entry name" value="N-acetyl_sugar_amidoTrfase"/>
</dbReference>
<organism evidence="1 2">
    <name type="scientific">Candidatus Kuenenbacteria bacterium RIFCSPHIGHO2_02_FULL_39_13</name>
    <dbReference type="NCBI Taxonomy" id="1798561"/>
    <lineage>
        <taxon>Bacteria</taxon>
        <taxon>Candidatus Kueneniibacteriota</taxon>
    </lineage>
</organism>
<accession>A0A1F6FN22</accession>
<dbReference type="NCBIfam" id="TIGR03573">
    <property type="entry name" value="WbuX"/>
    <property type="match status" value="1"/>
</dbReference>
<comment type="caution">
    <text evidence="1">The sequence shown here is derived from an EMBL/GenBank/DDBJ whole genome shotgun (WGS) entry which is preliminary data.</text>
</comment>
<evidence type="ECO:0000313" key="2">
    <source>
        <dbReference type="Proteomes" id="UP000179136"/>
    </source>
</evidence>
<reference evidence="1 2" key="1">
    <citation type="journal article" date="2016" name="Nat. Commun.">
        <title>Thousands of microbial genomes shed light on interconnected biogeochemical processes in an aquifer system.</title>
        <authorList>
            <person name="Anantharaman K."/>
            <person name="Brown C.T."/>
            <person name="Hug L.A."/>
            <person name="Sharon I."/>
            <person name="Castelle C.J."/>
            <person name="Probst A.J."/>
            <person name="Thomas B.C."/>
            <person name="Singh A."/>
            <person name="Wilkins M.J."/>
            <person name="Karaoz U."/>
            <person name="Brodie E.L."/>
            <person name="Williams K.H."/>
            <person name="Hubbard S.S."/>
            <person name="Banfield J.F."/>
        </authorList>
    </citation>
    <scope>NUCLEOTIDE SEQUENCE [LARGE SCALE GENOMIC DNA]</scope>
</reference>
<proteinExistence type="predicted"/>
<dbReference type="SUPFAM" id="SSF52402">
    <property type="entry name" value="Adenine nucleotide alpha hydrolases-like"/>
    <property type="match status" value="1"/>
</dbReference>
<dbReference type="STRING" id="1798561.A3B87_00080"/>
<dbReference type="AlphaFoldDB" id="A0A1F6FN22"/>
<sequence length="402" mass="48106">MTYCQRCVYPQISVNLNIDDQGICSSCRTFEKFNELTPEFWYKRKKKFEQLLDEIITKSNSEYDCLIPVSGGKDSYYQTHMIVKEYGLKPLLVTYHGNNYLPEGDHNRDRMRHNFNADHIVFGPSVEVLKKLNRICFKKMGDMNWQNHCGIMTYPIQVAVRHKIPLIIWGETNWDISGMYEPDDFVEFSARVRHEHDLRGFEWYDMLNDSDDKLTEKDLLWAKYPADEQILKVGVRGIYLGNFFKWDPNNHVKMVMEKYDWQPARQPFERTYRMFSNLDDRYENGVHDLLKFIKFGYGRASDHASKDIRDGYLTRQQGIEMVKKYDHIVSSDLNHWLNYVAMQEEEFWKIADTFRDPRVWTIEHGQWVKDNIWSNRSAYGSVNLTKQRIEDYNKRQQELNKK</sequence>